<dbReference type="EMBL" id="ML996100">
    <property type="protein sequence ID" value="KAF2740505.1"/>
    <property type="molecule type" value="Genomic_DNA"/>
</dbReference>
<feature type="compositionally biased region" description="Acidic residues" evidence="1">
    <location>
        <begin position="402"/>
        <end position="412"/>
    </location>
</feature>
<dbReference type="InterPro" id="IPR011990">
    <property type="entry name" value="TPR-like_helical_dom_sf"/>
</dbReference>
<feature type="compositionally biased region" description="Polar residues" evidence="1">
    <location>
        <begin position="1"/>
        <end position="10"/>
    </location>
</feature>
<sequence>MDTTQPSSSFKRSEEAPPTAPTPRLRLSNKNGTVTQAIAQANRSLAASRFQQALEGYTQILTTLSPGHPVAFLNRSLCYIVLDFPQLAAIDAYRALIAHNYILSMDPDRIDGQPLLFKLHQYTVEADPKVDTWKTDRDCCVASGTFRYLDVELASIRVRASPRLKYTKPGWKKPTLEGNFFDHILWDIRLRASYRIAVSLWKCGGGALFTAMSWLSETEELPFCGPKDREQLMELHNHILLEIERVLTAEKNIRENLRLHQGWLKSALEEHEQTGIKGLLKTQHTTTKRQLFPWDLYSLSPTREDNNTILEQLNSRYGDGACRLTFKNEGNPHADLVLIATKRIELNAVILRDPSFHAASPADRHKVCNSCCTWLSVQTQTMEKATGAAKSTDAEKKTIDIEEQGEPMEEQPVESTEVVSPSTPSQPLEYQKEGSSIGNVPLHLYLCLHGMDEPFYTLTEGNSWGLPEPTYTNLLNGILKNLLAKAAPVPDMIVDHPLSMPHWQQMTGDMLAPRDLGNDDTAILWNANTSTPLNELFPDRDYPNPSFNPDHHIPWSFNSNVEVPIQALLHIGARKSKELGYPTALDCRRFDGWALETMRCKIEAGVRVSTFPRFSKVFGVDGFEESSDKIAAEYPEDRQEWGKGGGEWMASLNPHFGGIKKANVEYGEEPNVKIVDTDSYATVVCIKPIEEGEALLC</sequence>
<protein>
    <submittedName>
        <fullName evidence="2">Uncharacterized protein</fullName>
    </submittedName>
</protein>
<feature type="compositionally biased region" description="Polar residues" evidence="1">
    <location>
        <begin position="413"/>
        <end position="433"/>
    </location>
</feature>
<dbReference type="OrthoDB" id="438641at2759"/>
<dbReference type="Gene3D" id="1.25.40.10">
    <property type="entry name" value="Tetratricopeptide repeat domain"/>
    <property type="match status" value="1"/>
</dbReference>
<name>A0A9P4V9G2_9PLEO</name>
<organism evidence="2 3">
    <name type="scientific">Polyplosphaeria fusca</name>
    <dbReference type="NCBI Taxonomy" id="682080"/>
    <lineage>
        <taxon>Eukaryota</taxon>
        <taxon>Fungi</taxon>
        <taxon>Dikarya</taxon>
        <taxon>Ascomycota</taxon>
        <taxon>Pezizomycotina</taxon>
        <taxon>Dothideomycetes</taxon>
        <taxon>Pleosporomycetidae</taxon>
        <taxon>Pleosporales</taxon>
        <taxon>Tetraplosphaeriaceae</taxon>
        <taxon>Polyplosphaeria</taxon>
    </lineage>
</organism>
<evidence type="ECO:0000256" key="1">
    <source>
        <dbReference type="SAM" id="MobiDB-lite"/>
    </source>
</evidence>
<accession>A0A9P4V9G2</accession>
<dbReference type="AlphaFoldDB" id="A0A9P4V9G2"/>
<keyword evidence="3" id="KW-1185">Reference proteome</keyword>
<dbReference type="SUPFAM" id="SSF48452">
    <property type="entry name" value="TPR-like"/>
    <property type="match status" value="1"/>
</dbReference>
<gene>
    <name evidence="2" type="ORF">EJ04DRAFT_572326</name>
</gene>
<dbReference type="Proteomes" id="UP000799444">
    <property type="component" value="Unassembled WGS sequence"/>
</dbReference>
<proteinExistence type="predicted"/>
<reference evidence="2" key="1">
    <citation type="journal article" date="2020" name="Stud. Mycol.">
        <title>101 Dothideomycetes genomes: a test case for predicting lifestyles and emergence of pathogens.</title>
        <authorList>
            <person name="Haridas S."/>
            <person name="Albert R."/>
            <person name="Binder M."/>
            <person name="Bloem J."/>
            <person name="Labutti K."/>
            <person name="Salamov A."/>
            <person name="Andreopoulos B."/>
            <person name="Baker S."/>
            <person name="Barry K."/>
            <person name="Bills G."/>
            <person name="Bluhm B."/>
            <person name="Cannon C."/>
            <person name="Castanera R."/>
            <person name="Culley D."/>
            <person name="Daum C."/>
            <person name="Ezra D."/>
            <person name="Gonzalez J."/>
            <person name="Henrissat B."/>
            <person name="Kuo A."/>
            <person name="Liang C."/>
            <person name="Lipzen A."/>
            <person name="Lutzoni F."/>
            <person name="Magnuson J."/>
            <person name="Mondo S."/>
            <person name="Nolan M."/>
            <person name="Ohm R."/>
            <person name="Pangilinan J."/>
            <person name="Park H.-J."/>
            <person name="Ramirez L."/>
            <person name="Alfaro M."/>
            <person name="Sun H."/>
            <person name="Tritt A."/>
            <person name="Yoshinaga Y."/>
            <person name="Zwiers L.-H."/>
            <person name="Turgeon B."/>
            <person name="Goodwin S."/>
            <person name="Spatafora J."/>
            <person name="Crous P."/>
            <person name="Grigoriev I."/>
        </authorList>
    </citation>
    <scope>NUCLEOTIDE SEQUENCE</scope>
    <source>
        <strain evidence="2">CBS 125425</strain>
    </source>
</reference>
<evidence type="ECO:0000313" key="3">
    <source>
        <dbReference type="Proteomes" id="UP000799444"/>
    </source>
</evidence>
<comment type="caution">
    <text evidence="2">The sequence shown here is derived from an EMBL/GenBank/DDBJ whole genome shotgun (WGS) entry which is preliminary data.</text>
</comment>
<feature type="region of interest" description="Disordered" evidence="1">
    <location>
        <begin position="1"/>
        <end position="27"/>
    </location>
</feature>
<feature type="region of interest" description="Disordered" evidence="1">
    <location>
        <begin position="402"/>
        <end position="433"/>
    </location>
</feature>
<evidence type="ECO:0000313" key="2">
    <source>
        <dbReference type="EMBL" id="KAF2740505.1"/>
    </source>
</evidence>